<organism evidence="1 2">
    <name type="scientific">Blomia tropicalis</name>
    <name type="common">Mite</name>
    <dbReference type="NCBI Taxonomy" id="40697"/>
    <lineage>
        <taxon>Eukaryota</taxon>
        <taxon>Metazoa</taxon>
        <taxon>Ecdysozoa</taxon>
        <taxon>Arthropoda</taxon>
        <taxon>Chelicerata</taxon>
        <taxon>Arachnida</taxon>
        <taxon>Acari</taxon>
        <taxon>Acariformes</taxon>
        <taxon>Sarcoptiformes</taxon>
        <taxon>Astigmata</taxon>
        <taxon>Glycyphagoidea</taxon>
        <taxon>Echimyopodidae</taxon>
        <taxon>Blomia</taxon>
    </lineage>
</organism>
<accession>A0A9Q0MBH3</accession>
<evidence type="ECO:0000313" key="2">
    <source>
        <dbReference type="Proteomes" id="UP001142055"/>
    </source>
</evidence>
<name>A0A9Q0MBH3_BLOTA</name>
<dbReference type="EMBL" id="JAPWDV010000001">
    <property type="protein sequence ID" value="KAJ6222394.1"/>
    <property type="molecule type" value="Genomic_DNA"/>
</dbReference>
<gene>
    <name evidence="1" type="ORF">RDWZM_000939</name>
</gene>
<dbReference type="AlphaFoldDB" id="A0A9Q0MBH3"/>
<sequence length="83" mass="10165">MVNYNEKNKYEVKLPWLKPIEMKDNLRVSEHRLERSSYLLHVQERIVELFRLANINMRKWRCSEKLIDQRSKVGRLNNIARIL</sequence>
<keyword evidence="2" id="KW-1185">Reference proteome</keyword>
<evidence type="ECO:0000313" key="1">
    <source>
        <dbReference type="EMBL" id="KAJ6222394.1"/>
    </source>
</evidence>
<comment type="caution">
    <text evidence="1">The sequence shown here is derived from an EMBL/GenBank/DDBJ whole genome shotgun (WGS) entry which is preliminary data.</text>
</comment>
<reference evidence="1" key="1">
    <citation type="submission" date="2022-12" db="EMBL/GenBank/DDBJ databases">
        <title>Genome assemblies of Blomia tropicalis.</title>
        <authorList>
            <person name="Cui Y."/>
        </authorList>
    </citation>
    <scope>NUCLEOTIDE SEQUENCE</scope>
    <source>
        <tissue evidence="1">Adult mites</tissue>
    </source>
</reference>
<dbReference type="Proteomes" id="UP001142055">
    <property type="component" value="Chromosome 1"/>
</dbReference>
<protein>
    <submittedName>
        <fullName evidence="1">Uncharacterized protein</fullName>
    </submittedName>
</protein>
<proteinExistence type="predicted"/>